<evidence type="ECO:0000256" key="1">
    <source>
        <dbReference type="ARBA" id="ARBA00004123"/>
    </source>
</evidence>
<dbReference type="PANTHER" id="PTHR31072:SF170">
    <property type="entry name" value="TRANSCRIPTION FACTOR TCP15-RELATED"/>
    <property type="match status" value="1"/>
</dbReference>
<evidence type="ECO:0000313" key="8">
    <source>
        <dbReference type="EMBL" id="KAI5067615.1"/>
    </source>
</evidence>
<dbReference type="Proteomes" id="UP000886520">
    <property type="component" value="Chromosome 17"/>
</dbReference>
<dbReference type="EMBL" id="JABFUD020000017">
    <property type="protein sequence ID" value="KAI5067615.1"/>
    <property type="molecule type" value="Genomic_DNA"/>
</dbReference>
<reference evidence="8" key="1">
    <citation type="submission" date="2021-01" db="EMBL/GenBank/DDBJ databases">
        <title>Adiantum capillus-veneris genome.</title>
        <authorList>
            <person name="Fang Y."/>
            <person name="Liao Q."/>
        </authorList>
    </citation>
    <scope>NUCLEOTIDE SEQUENCE</scope>
    <source>
        <strain evidence="8">H3</strain>
        <tissue evidence="8">Leaf</tissue>
    </source>
</reference>
<feature type="domain" description="TCP" evidence="7">
    <location>
        <begin position="146"/>
        <end position="200"/>
    </location>
</feature>
<evidence type="ECO:0000256" key="2">
    <source>
        <dbReference type="ARBA" id="ARBA00023015"/>
    </source>
</evidence>
<dbReference type="InterPro" id="IPR005333">
    <property type="entry name" value="Transcription_factor_TCP"/>
</dbReference>
<keyword evidence="5" id="KW-0539">Nucleus</keyword>
<keyword evidence="2" id="KW-0805">Transcription regulation</keyword>
<evidence type="ECO:0000256" key="5">
    <source>
        <dbReference type="ARBA" id="ARBA00023242"/>
    </source>
</evidence>
<name>A0A9D4ZBJ8_ADICA</name>
<comment type="caution">
    <text evidence="8">The sequence shown here is derived from an EMBL/GenBank/DDBJ whole genome shotgun (WGS) entry which is preliminary data.</text>
</comment>
<dbReference type="AlphaFoldDB" id="A0A9D4ZBJ8"/>
<feature type="region of interest" description="Disordered" evidence="6">
    <location>
        <begin position="341"/>
        <end position="368"/>
    </location>
</feature>
<dbReference type="PANTHER" id="PTHR31072">
    <property type="entry name" value="TRANSCRIPTION FACTOR TCP4-RELATED"/>
    <property type="match status" value="1"/>
</dbReference>
<evidence type="ECO:0000259" key="7">
    <source>
        <dbReference type="PROSITE" id="PS51369"/>
    </source>
</evidence>
<dbReference type="Pfam" id="PF03634">
    <property type="entry name" value="TCP"/>
    <property type="match status" value="1"/>
</dbReference>
<evidence type="ECO:0000256" key="6">
    <source>
        <dbReference type="SAM" id="MobiDB-lite"/>
    </source>
</evidence>
<feature type="region of interest" description="Disordered" evidence="6">
    <location>
        <begin position="126"/>
        <end position="154"/>
    </location>
</feature>
<dbReference type="PROSITE" id="PS51369">
    <property type="entry name" value="TCP"/>
    <property type="match status" value="1"/>
</dbReference>
<evidence type="ECO:0000256" key="4">
    <source>
        <dbReference type="ARBA" id="ARBA00023163"/>
    </source>
</evidence>
<feature type="region of interest" description="Disordered" evidence="6">
    <location>
        <begin position="1"/>
        <end position="25"/>
    </location>
</feature>
<comment type="subcellular location">
    <subcellularLocation>
        <location evidence="1">Nucleus</location>
    </subcellularLocation>
</comment>
<protein>
    <recommendedName>
        <fullName evidence="7">TCP domain-containing protein</fullName>
    </recommendedName>
</protein>
<keyword evidence="4" id="KW-0804">Transcription</keyword>
<feature type="region of interest" description="Disordered" evidence="6">
    <location>
        <begin position="445"/>
        <end position="471"/>
    </location>
</feature>
<accession>A0A9D4ZBJ8</accession>
<evidence type="ECO:0000313" key="9">
    <source>
        <dbReference type="Proteomes" id="UP000886520"/>
    </source>
</evidence>
<dbReference type="OrthoDB" id="1911901at2759"/>
<keyword evidence="3" id="KW-0238">DNA-binding</keyword>
<dbReference type="GO" id="GO:0005634">
    <property type="term" value="C:nucleus"/>
    <property type="evidence" value="ECO:0007669"/>
    <property type="project" value="UniProtKB-SubCell"/>
</dbReference>
<dbReference type="InterPro" id="IPR017887">
    <property type="entry name" value="TF_TCP_subgr"/>
</dbReference>
<feature type="compositionally biased region" description="Basic and acidic residues" evidence="6">
    <location>
        <begin position="145"/>
        <end position="154"/>
    </location>
</feature>
<gene>
    <name evidence="8" type="ORF">GOP47_0018143</name>
</gene>
<feature type="compositionally biased region" description="Polar residues" evidence="6">
    <location>
        <begin position="8"/>
        <end position="21"/>
    </location>
</feature>
<dbReference type="GO" id="GO:0003700">
    <property type="term" value="F:DNA-binding transcription factor activity"/>
    <property type="evidence" value="ECO:0007669"/>
    <property type="project" value="InterPro"/>
</dbReference>
<feature type="region of interest" description="Disordered" evidence="6">
    <location>
        <begin position="547"/>
        <end position="573"/>
    </location>
</feature>
<keyword evidence="9" id="KW-1185">Reference proteome</keyword>
<sequence>MDSGDHGQPTSKAEGSPQRSLPLQLVQYEQGDARNPSLGYAHQQHPQHHPFFGGPSTMTHAMAVMAGANTGMGSPQVDASLAMSVATSMVQKHIPDGQPIGGMAALSSQLAASRPHLQSQELAIAGPSSEPGALVSKKPPAKRSSTKDRHTKVDGRGRRIRMPAACAARIFQLTRELGHKSDGETVEWLLHHAEAAVIAATGTGTIPASFQTSGGSLRSTSSSISASLHKAPSLSGSLGFSALGQRGDTMDTLNVARLEQARRAEWEQSADEHTNRRMMLSIGQSPLSHQRGDIAMGPDVMQGFHTESLLGDVGEGMGGADSMDSSGNVIRKRFRGLSHLKEDQPDLSRPPLSVMRPSSLGGGEGPMSASSSLMPMWAVAPPPGMASSSSLPGAFWMLPMSAGTSNTGVAVGPPQEQIWTFPSVGPSAAMYRMATPAGPSIHLGSGGGGMTQALPTTGPSGGGNSPSSSSSTIMPIAPSMLPGGAVTFMHRFGGMGIDLQGSQYGHMPSTLLQQGSQQVASSPGLGLGAGDQHLGMLAAFNAAYSGRSVQQDQQSLGSGRQQGESGEDAASSQ</sequence>
<evidence type="ECO:0000256" key="3">
    <source>
        <dbReference type="ARBA" id="ARBA00023125"/>
    </source>
</evidence>
<dbReference type="GO" id="GO:0043565">
    <property type="term" value="F:sequence-specific DNA binding"/>
    <property type="evidence" value="ECO:0007669"/>
    <property type="project" value="TreeGrafter"/>
</dbReference>
<organism evidence="8 9">
    <name type="scientific">Adiantum capillus-veneris</name>
    <name type="common">Maidenhair fern</name>
    <dbReference type="NCBI Taxonomy" id="13818"/>
    <lineage>
        <taxon>Eukaryota</taxon>
        <taxon>Viridiplantae</taxon>
        <taxon>Streptophyta</taxon>
        <taxon>Embryophyta</taxon>
        <taxon>Tracheophyta</taxon>
        <taxon>Polypodiopsida</taxon>
        <taxon>Polypodiidae</taxon>
        <taxon>Polypodiales</taxon>
        <taxon>Pteridineae</taxon>
        <taxon>Pteridaceae</taxon>
        <taxon>Vittarioideae</taxon>
        <taxon>Adiantum</taxon>
    </lineage>
</organism>
<proteinExistence type="predicted"/>